<accession>A0A075SGE2</accession>
<reference evidence="1 2" key="1">
    <citation type="journal article" date="2014" name="Genome Announc.">
        <title>Whole-Genome Sequence of Streptococcus suis Serotype 4 Reference Strain 6407.</title>
        <authorList>
            <person name="Wang K."/>
            <person name="Chen J."/>
            <person name="Yao H."/>
            <person name="Lu C."/>
        </authorList>
    </citation>
    <scope>NUCLEOTIDE SEQUENCE [LARGE SCALE GENOMIC DNA]</scope>
    <source>
        <strain evidence="1">6407</strain>
    </source>
</reference>
<dbReference type="Pfam" id="PF04860">
    <property type="entry name" value="Phage_portal"/>
    <property type="match status" value="1"/>
</dbReference>
<dbReference type="AlphaFoldDB" id="A0A075SGE2"/>
<dbReference type="RefSeq" id="WP_024390680.1">
    <property type="nucleotide sequence ID" value="NZ_ALLE01000019.1"/>
</dbReference>
<organism evidence="1 2">
    <name type="scientific">Streptococcus suis 6407</name>
    <dbReference type="NCBI Taxonomy" id="1214179"/>
    <lineage>
        <taxon>Bacteria</taxon>
        <taxon>Bacillati</taxon>
        <taxon>Bacillota</taxon>
        <taxon>Bacilli</taxon>
        <taxon>Lactobacillales</taxon>
        <taxon>Streptococcaceae</taxon>
        <taxon>Streptococcus</taxon>
    </lineage>
</organism>
<proteinExistence type="predicted"/>
<evidence type="ECO:0008006" key="3">
    <source>
        <dbReference type="Google" id="ProtNLM"/>
    </source>
</evidence>
<evidence type="ECO:0000313" key="2">
    <source>
        <dbReference type="Proteomes" id="UP000028185"/>
    </source>
</evidence>
<dbReference type="EMBL" id="CP008921">
    <property type="protein sequence ID" value="AIG44387.1"/>
    <property type="molecule type" value="Genomic_DNA"/>
</dbReference>
<evidence type="ECO:0000313" key="1">
    <source>
        <dbReference type="EMBL" id="AIG44387.1"/>
    </source>
</evidence>
<dbReference type="InterPro" id="IPR006944">
    <property type="entry name" value="Phage/GTA_portal"/>
</dbReference>
<dbReference type="Proteomes" id="UP000028185">
    <property type="component" value="Chromosome"/>
</dbReference>
<protein>
    <recommendedName>
        <fullName evidence="3">Portal protein</fullName>
    </recommendedName>
</protein>
<gene>
    <name evidence="1" type="ORF">ID09_10265</name>
</gene>
<name>A0A075SGE2_STRSU</name>
<dbReference type="NCBIfam" id="TIGR01537">
    <property type="entry name" value="portal_HK97"/>
    <property type="match status" value="1"/>
</dbReference>
<sequence length="400" mass="45084">MGFFDRFRKRSKSQSTVSMLSHSDFGIIFEGDGYVPLARNPDVILAVNKIADMVSNMTIHLMENTDKGDIRIKDGLARKIDINPCAHMTRKTWIFKIVRDLLLYGDGNSVLHVEYDPVSDYILNLRPFPMDEVSFKSNDLDYVICYKGREYEPDDVVHFAINPDPDSPYVGTGYRLALKDIVRNLNLATQTKKGFMSGKNVPSLIVKVDSSSDELGSQEGRDRIAKKYLSTSQSGEPWIIPDALMEVEQVKPLNLNDIALNESVEIDKKTVAGLLGVPAFILGVGEFNKEEYNNFVNTTIMSIATTITQTLTRDLLVSSNRYFKFNPRSLYSYDITELSTVAQQMTNSAAMRRNEWRDWVGMTPDPEMDDIIVLENYLPQGELGNQSKLNKEGGNTDAET</sequence>
<dbReference type="PATRIC" id="fig|1214179.4.peg.2041"/>
<dbReference type="HOGENOM" id="CLU_686422_0_0_9"/>
<dbReference type="InterPro" id="IPR006427">
    <property type="entry name" value="Portal_HK97"/>
</dbReference>